<dbReference type="InterPro" id="IPR027417">
    <property type="entry name" value="P-loop_NTPase"/>
</dbReference>
<keyword evidence="6 15" id="KW-0347">Helicase</keyword>
<gene>
    <name evidence="18" type="primary">recG</name>
    <name evidence="18" type="ORF">AQUSIP_04100</name>
</gene>
<dbReference type="GO" id="GO:0006310">
    <property type="term" value="P:DNA recombination"/>
    <property type="evidence" value="ECO:0007669"/>
    <property type="project" value="UniProtKB-UniRule"/>
</dbReference>
<dbReference type="OrthoDB" id="9804325at2"/>
<dbReference type="Gene3D" id="2.40.50.140">
    <property type="entry name" value="Nucleic acid-binding proteins"/>
    <property type="match status" value="1"/>
</dbReference>
<dbReference type="PROSITE" id="PS51194">
    <property type="entry name" value="HELICASE_CTER"/>
    <property type="match status" value="1"/>
</dbReference>
<dbReference type="PANTHER" id="PTHR47964:SF1">
    <property type="entry name" value="ATP-DEPENDENT DNA HELICASE HOMOLOG RECG, CHLOROPLASTIC"/>
    <property type="match status" value="1"/>
</dbReference>
<evidence type="ECO:0000313" key="19">
    <source>
        <dbReference type="Proteomes" id="UP000324194"/>
    </source>
</evidence>
<dbReference type="InterPro" id="IPR014001">
    <property type="entry name" value="Helicase_ATP-bd"/>
</dbReference>
<dbReference type="NCBIfam" id="NF008165">
    <property type="entry name" value="PRK10917.1-3"/>
    <property type="match status" value="1"/>
</dbReference>
<dbReference type="SUPFAM" id="SSF50249">
    <property type="entry name" value="Nucleic acid-binding proteins"/>
    <property type="match status" value="1"/>
</dbReference>
<evidence type="ECO:0000256" key="5">
    <source>
        <dbReference type="ARBA" id="ARBA00022801"/>
    </source>
</evidence>
<dbReference type="InterPro" id="IPR047112">
    <property type="entry name" value="RecG/Mfd"/>
</dbReference>
<evidence type="ECO:0000256" key="13">
    <source>
        <dbReference type="ARBA" id="ARBA00034808"/>
    </source>
</evidence>
<comment type="function">
    <text evidence="15">Plays a critical role in recombination and DNA repair. Helps process Holliday junction intermediates to mature products by catalyzing branch migration. Has replication fork regression activity, unwinds stalled or blocked replication forks to make a HJ that can be resolved. Has a DNA unwinding activity characteristic of a DNA helicase with 3'-5' polarity.</text>
</comment>
<proteinExistence type="inferred from homology"/>
<organism evidence="18 19">
    <name type="scientific">Aquicella siphonis</name>
    <dbReference type="NCBI Taxonomy" id="254247"/>
    <lineage>
        <taxon>Bacteria</taxon>
        <taxon>Pseudomonadati</taxon>
        <taxon>Pseudomonadota</taxon>
        <taxon>Gammaproteobacteria</taxon>
        <taxon>Legionellales</taxon>
        <taxon>Coxiellaceae</taxon>
        <taxon>Aquicella</taxon>
    </lineage>
</organism>
<dbReference type="SUPFAM" id="SSF52540">
    <property type="entry name" value="P-loop containing nucleoside triphosphate hydrolases"/>
    <property type="match status" value="2"/>
</dbReference>
<dbReference type="InterPro" id="IPR045562">
    <property type="entry name" value="RecG_dom3_C"/>
</dbReference>
<evidence type="ECO:0000256" key="14">
    <source>
        <dbReference type="ARBA" id="ARBA00048988"/>
    </source>
</evidence>
<feature type="domain" description="Helicase C-terminal" evidence="17">
    <location>
        <begin position="500"/>
        <end position="646"/>
    </location>
</feature>
<evidence type="ECO:0000259" key="16">
    <source>
        <dbReference type="PROSITE" id="PS51192"/>
    </source>
</evidence>
<evidence type="ECO:0000259" key="17">
    <source>
        <dbReference type="PROSITE" id="PS51194"/>
    </source>
</evidence>
<dbReference type="GO" id="GO:0016887">
    <property type="term" value="F:ATP hydrolysis activity"/>
    <property type="evidence" value="ECO:0007669"/>
    <property type="project" value="RHEA"/>
</dbReference>
<evidence type="ECO:0000256" key="4">
    <source>
        <dbReference type="ARBA" id="ARBA00022763"/>
    </source>
</evidence>
<evidence type="ECO:0000313" key="18">
    <source>
        <dbReference type="EMBL" id="VVC75133.1"/>
    </source>
</evidence>
<comment type="catalytic activity">
    <reaction evidence="14 15">
        <text>ATP + H2O = ADP + phosphate + H(+)</text>
        <dbReference type="Rhea" id="RHEA:13065"/>
        <dbReference type="ChEBI" id="CHEBI:15377"/>
        <dbReference type="ChEBI" id="CHEBI:15378"/>
        <dbReference type="ChEBI" id="CHEBI:30616"/>
        <dbReference type="ChEBI" id="CHEBI:43474"/>
        <dbReference type="ChEBI" id="CHEBI:456216"/>
        <dbReference type="EC" id="5.6.2.4"/>
    </reaction>
</comment>
<dbReference type="NCBIfam" id="NF008168">
    <property type="entry name" value="PRK10917.2-2"/>
    <property type="match status" value="1"/>
</dbReference>
<accession>A0A5E4PFC2</accession>
<evidence type="ECO:0000256" key="15">
    <source>
        <dbReference type="RuleBase" id="RU363016"/>
    </source>
</evidence>
<dbReference type="InterPro" id="IPR004609">
    <property type="entry name" value="ATP-dep_DNA_helicase_RecG"/>
</dbReference>
<evidence type="ECO:0000256" key="9">
    <source>
        <dbReference type="ARBA" id="ARBA00023172"/>
    </source>
</evidence>
<keyword evidence="10 15" id="KW-0234">DNA repair</keyword>
<keyword evidence="7 15" id="KW-0067">ATP-binding</keyword>
<keyword evidence="11" id="KW-0413">Isomerase</keyword>
<dbReference type="Pfam" id="PF19833">
    <property type="entry name" value="RecG_dom3_C"/>
    <property type="match status" value="1"/>
</dbReference>
<keyword evidence="8" id="KW-0238">DNA-binding</keyword>
<keyword evidence="3 15" id="KW-0547">Nucleotide-binding</keyword>
<evidence type="ECO:0000256" key="11">
    <source>
        <dbReference type="ARBA" id="ARBA00023235"/>
    </source>
</evidence>
<dbReference type="Pfam" id="PF00270">
    <property type="entry name" value="DEAD"/>
    <property type="match status" value="1"/>
</dbReference>
<dbReference type="FunFam" id="3.40.50.300:FF:000391">
    <property type="entry name" value="ATP-dependent DNA helicase RecG"/>
    <property type="match status" value="1"/>
</dbReference>
<dbReference type="EMBL" id="LR699119">
    <property type="protein sequence ID" value="VVC75133.1"/>
    <property type="molecule type" value="Genomic_DNA"/>
</dbReference>
<protein>
    <recommendedName>
        <fullName evidence="2 15">ATP-dependent DNA helicase RecG</fullName>
        <ecNumber evidence="13 15">5.6.2.4</ecNumber>
    </recommendedName>
</protein>
<evidence type="ECO:0000256" key="1">
    <source>
        <dbReference type="ARBA" id="ARBA00007504"/>
    </source>
</evidence>
<evidence type="ECO:0000256" key="3">
    <source>
        <dbReference type="ARBA" id="ARBA00022741"/>
    </source>
</evidence>
<dbReference type="Gene3D" id="3.40.50.300">
    <property type="entry name" value="P-loop containing nucleotide triphosphate hydrolases"/>
    <property type="match status" value="2"/>
</dbReference>
<dbReference type="CDD" id="cd17992">
    <property type="entry name" value="DEXHc_RecG"/>
    <property type="match status" value="1"/>
</dbReference>
<dbReference type="NCBIfam" id="NF008163">
    <property type="entry name" value="PRK10917.1-1"/>
    <property type="match status" value="1"/>
</dbReference>
<comment type="similarity">
    <text evidence="1 15">Belongs to the helicase family. RecG subfamily.</text>
</comment>
<evidence type="ECO:0000256" key="6">
    <source>
        <dbReference type="ARBA" id="ARBA00022806"/>
    </source>
</evidence>
<dbReference type="NCBIfam" id="NF008166">
    <property type="entry name" value="PRK10917.1-4"/>
    <property type="match status" value="1"/>
</dbReference>
<evidence type="ECO:0000256" key="10">
    <source>
        <dbReference type="ARBA" id="ARBA00023204"/>
    </source>
</evidence>
<feature type="domain" description="Helicase ATP-binding" evidence="16">
    <location>
        <begin position="302"/>
        <end position="467"/>
    </location>
</feature>
<dbReference type="InterPro" id="IPR033454">
    <property type="entry name" value="RecG_wedge"/>
</dbReference>
<dbReference type="EC" id="5.6.2.4" evidence="13 15"/>
<reference evidence="18 19" key="1">
    <citation type="submission" date="2019-08" db="EMBL/GenBank/DDBJ databases">
        <authorList>
            <person name="Guy L."/>
        </authorList>
    </citation>
    <scope>NUCLEOTIDE SEQUENCE [LARGE SCALE GENOMIC DNA]</scope>
    <source>
        <strain evidence="18 19">SGT-108</strain>
    </source>
</reference>
<dbReference type="InterPro" id="IPR011545">
    <property type="entry name" value="DEAD/DEAH_box_helicase_dom"/>
</dbReference>
<name>A0A5E4PFC2_9COXI</name>
<dbReference type="CDD" id="cd04488">
    <property type="entry name" value="RecG_wedge_OBF"/>
    <property type="match status" value="1"/>
</dbReference>
<dbReference type="GO" id="GO:0003677">
    <property type="term" value="F:DNA binding"/>
    <property type="evidence" value="ECO:0007669"/>
    <property type="project" value="UniProtKB-KW"/>
</dbReference>
<evidence type="ECO:0000256" key="2">
    <source>
        <dbReference type="ARBA" id="ARBA00017846"/>
    </source>
</evidence>
<dbReference type="GO" id="GO:0005524">
    <property type="term" value="F:ATP binding"/>
    <property type="evidence" value="ECO:0007669"/>
    <property type="project" value="UniProtKB-KW"/>
</dbReference>
<dbReference type="Proteomes" id="UP000324194">
    <property type="component" value="Chromosome 1"/>
</dbReference>
<evidence type="ECO:0000256" key="12">
    <source>
        <dbReference type="ARBA" id="ARBA00034617"/>
    </source>
</evidence>
<dbReference type="GO" id="GO:0043138">
    <property type="term" value="F:3'-5' DNA helicase activity"/>
    <property type="evidence" value="ECO:0007669"/>
    <property type="project" value="UniProtKB-EC"/>
</dbReference>
<dbReference type="AlphaFoldDB" id="A0A5E4PFC2"/>
<dbReference type="KEGG" id="asip:AQUSIP_04100"/>
<keyword evidence="9 15" id="KW-0233">DNA recombination</keyword>
<evidence type="ECO:0000256" key="7">
    <source>
        <dbReference type="ARBA" id="ARBA00022840"/>
    </source>
</evidence>
<dbReference type="GO" id="GO:0006281">
    <property type="term" value="P:DNA repair"/>
    <property type="evidence" value="ECO:0007669"/>
    <property type="project" value="UniProtKB-UniRule"/>
</dbReference>
<dbReference type="SMART" id="SM00487">
    <property type="entry name" value="DEXDc"/>
    <property type="match status" value="1"/>
</dbReference>
<dbReference type="InterPro" id="IPR012340">
    <property type="entry name" value="NA-bd_OB-fold"/>
</dbReference>
<dbReference type="InterPro" id="IPR001650">
    <property type="entry name" value="Helicase_C-like"/>
</dbReference>
<keyword evidence="4 15" id="KW-0227">DNA damage</keyword>
<dbReference type="RefSeq" id="WP_148338158.1">
    <property type="nucleotide sequence ID" value="NZ_LR699119.1"/>
</dbReference>
<comment type="catalytic activity">
    <reaction evidence="12 15">
        <text>Couples ATP hydrolysis with the unwinding of duplex DNA by translocating in the 3'-5' direction.</text>
        <dbReference type="EC" id="5.6.2.4"/>
    </reaction>
</comment>
<dbReference type="PANTHER" id="PTHR47964">
    <property type="entry name" value="ATP-DEPENDENT DNA HELICASE HOMOLOG RECG, CHLOROPLASTIC"/>
    <property type="match status" value="1"/>
</dbReference>
<dbReference type="NCBIfam" id="TIGR00643">
    <property type="entry name" value="recG"/>
    <property type="match status" value="1"/>
</dbReference>
<evidence type="ECO:0000256" key="8">
    <source>
        <dbReference type="ARBA" id="ARBA00023125"/>
    </source>
</evidence>
<dbReference type="PROSITE" id="PS51192">
    <property type="entry name" value="HELICASE_ATP_BIND_1"/>
    <property type="match status" value="1"/>
</dbReference>
<dbReference type="Pfam" id="PF17191">
    <property type="entry name" value="RecG_wedge"/>
    <property type="match status" value="1"/>
</dbReference>
<dbReference type="SMART" id="SM00490">
    <property type="entry name" value="HELICc"/>
    <property type="match status" value="1"/>
</dbReference>
<keyword evidence="19" id="KW-1185">Reference proteome</keyword>
<keyword evidence="5 15" id="KW-0378">Hydrolase</keyword>
<sequence length="711" mass="79929">MKHEVLEVIREVCVLREKKAAPAAIPVFKLRGMGKQIARHLARLEIFSLQDLLLHLPARYQDRTHIQPIRQLVPGDAAVIEGVIKNVIAPPRGRTKLMCELQDDTGMMRLRFFHVLPFQASVLRPGARLRCYSEVRIGPQGWEMVHPEFQVISENRPPPVDSHLTPIYPATEGLSQYMLRKLTLHALQTMDQETVLDEILPDSLLQTLAFPTLKEALWFVHRPPRETLVSVLQDNKTIPQKRLVFEELLAHRISLLQIKKTFQSRQGVPLLKHEKLTCSFLAQLPFQLTAAQARVSREIQQDLIRAHPMLRLVQGDVGSGKTVIAALAMLQAVESGFQAAMMAPTELLAEQHYRVFRKWMEPLGVNVAFLSGHVKARARNAVLKSVNTGDAHIILGTHALFQEEVDFAALALIVVDEQHRFGVHQRALFRKKGMQAENCPHQLVMTATPIPRTLAMSFYADLDSSVIDELPPGRTPVMTSVVASGRRDEVVARIREACQEGRQAYWVCPLIEESEVIACQAATKTADDLKSLLPMLKIGLIHGRMNPEQKDKVMRAFQQGEIQLLVATTVIEVGVDVPNASVMIIENAERLGLSQLHQLRGRVGRGAAASHCVLFYQQPLSDLARERLAVMRETTDGFRIAQRDLELRGPGEVLGTRQTGDLSFRVADLIRDSELLPQVHRAAEIMMSAHQDKIPALLRRWFGEKSEYESV</sequence>
<dbReference type="Pfam" id="PF00271">
    <property type="entry name" value="Helicase_C"/>
    <property type="match status" value="1"/>
</dbReference>